<dbReference type="EMBL" id="JALBUU010000125">
    <property type="protein sequence ID" value="MCI0756851.1"/>
    <property type="molecule type" value="Genomic_DNA"/>
</dbReference>
<dbReference type="RefSeq" id="WP_238384012.1">
    <property type="nucleotide sequence ID" value="NZ_JALBUU010000125.1"/>
</dbReference>
<protein>
    <submittedName>
        <fullName evidence="1">Uncharacterized protein</fullName>
    </submittedName>
</protein>
<accession>A0ABS9WC91</accession>
<name>A0ABS9WC91_9PROT</name>
<sequence length="64" mass="7504">MRPELDRRRLWRLPLLSPRQWRRRLGFWLETALVGLVAVGFAWLADAAQGPSCISPKPRRCWCS</sequence>
<reference evidence="1 2" key="1">
    <citation type="submission" date="2022-03" db="EMBL/GenBank/DDBJ databases">
        <title>Complete genome analysis of Roseomonas KG 17.1 : a prolific producer of plant growth promoters.</title>
        <authorList>
            <person name="Saadouli I."/>
            <person name="Najjari A."/>
            <person name="Mosbah A."/>
            <person name="Ouzari H.I."/>
        </authorList>
    </citation>
    <scope>NUCLEOTIDE SEQUENCE [LARGE SCALE GENOMIC DNA]</scope>
    <source>
        <strain evidence="1 2">KG17-1</strain>
    </source>
</reference>
<proteinExistence type="predicted"/>
<keyword evidence="2" id="KW-1185">Reference proteome</keyword>
<evidence type="ECO:0000313" key="2">
    <source>
        <dbReference type="Proteomes" id="UP001201985"/>
    </source>
</evidence>
<evidence type="ECO:0000313" key="1">
    <source>
        <dbReference type="EMBL" id="MCI0756851.1"/>
    </source>
</evidence>
<organism evidence="1 2">
    <name type="scientific">Teichococcus vastitatis</name>
    <dbReference type="NCBI Taxonomy" id="2307076"/>
    <lineage>
        <taxon>Bacteria</taxon>
        <taxon>Pseudomonadati</taxon>
        <taxon>Pseudomonadota</taxon>
        <taxon>Alphaproteobacteria</taxon>
        <taxon>Acetobacterales</taxon>
        <taxon>Roseomonadaceae</taxon>
        <taxon>Roseomonas</taxon>
    </lineage>
</organism>
<comment type="caution">
    <text evidence="1">The sequence shown here is derived from an EMBL/GenBank/DDBJ whole genome shotgun (WGS) entry which is preliminary data.</text>
</comment>
<dbReference type="Proteomes" id="UP001201985">
    <property type="component" value="Unassembled WGS sequence"/>
</dbReference>
<gene>
    <name evidence="1" type="ORF">MON41_24760</name>
</gene>